<evidence type="ECO:0000313" key="2">
    <source>
        <dbReference type="Proteomes" id="UP001347796"/>
    </source>
</evidence>
<organism evidence="1 2">
    <name type="scientific">Patella caerulea</name>
    <name type="common">Rayed Mediterranean limpet</name>
    <dbReference type="NCBI Taxonomy" id="87958"/>
    <lineage>
        <taxon>Eukaryota</taxon>
        <taxon>Metazoa</taxon>
        <taxon>Spiralia</taxon>
        <taxon>Lophotrochozoa</taxon>
        <taxon>Mollusca</taxon>
        <taxon>Gastropoda</taxon>
        <taxon>Patellogastropoda</taxon>
        <taxon>Patelloidea</taxon>
        <taxon>Patellidae</taxon>
        <taxon>Patella</taxon>
    </lineage>
</organism>
<sequence>MALANNNTANETKRRDIAMQLFEAYSAMSCCFINDQLIIEAMLPGLRCLKQDMALIATEHEEVVVSMIKEYETKMDTNRMAERSGSISSVNTMSAEDVRQRVMSKFKDSNISNIFSRKK</sequence>
<dbReference type="PANTHER" id="PTHR32059">
    <property type="entry name" value="RAB11-BINDING PROTEIN RELCH"/>
    <property type="match status" value="1"/>
</dbReference>
<dbReference type="GO" id="GO:0032367">
    <property type="term" value="P:intracellular cholesterol transport"/>
    <property type="evidence" value="ECO:0007669"/>
    <property type="project" value="InterPro"/>
</dbReference>
<accession>A0AAN8Q2P6</accession>
<comment type="caution">
    <text evidence="1">The sequence shown here is derived from an EMBL/GenBank/DDBJ whole genome shotgun (WGS) entry which is preliminary data.</text>
</comment>
<gene>
    <name evidence="1" type="ORF">SNE40_007696</name>
</gene>
<name>A0AAN8Q2P6_PATCE</name>
<dbReference type="Proteomes" id="UP001347796">
    <property type="component" value="Unassembled WGS sequence"/>
</dbReference>
<dbReference type="InterPro" id="IPR040362">
    <property type="entry name" value="RELCH"/>
</dbReference>
<dbReference type="AlphaFoldDB" id="A0AAN8Q2P6"/>
<reference evidence="1 2" key="1">
    <citation type="submission" date="2024-01" db="EMBL/GenBank/DDBJ databases">
        <title>The genome of the rayed Mediterranean limpet Patella caerulea (Linnaeus, 1758).</title>
        <authorList>
            <person name="Anh-Thu Weber A."/>
            <person name="Halstead-Nussloch G."/>
        </authorList>
    </citation>
    <scope>NUCLEOTIDE SEQUENCE [LARGE SCALE GENOMIC DNA]</scope>
    <source>
        <strain evidence="1">AATW-2023a</strain>
        <tissue evidence="1">Whole specimen</tissue>
    </source>
</reference>
<dbReference type="GO" id="GO:0055037">
    <property type="term" value="C:recycling endosome"/>
    <property type="evidence" value="ECO:0007669"/>
    <property type="project" value="TreeGrafter"/>
</dbReference>
<proteinExistence type="predicted"/>
<protein>
    <submittedName>
        <fullName evidence="1">Uncharacterized protein</fullName>
    </submittedName>
</protein>
<dbReference type="EMBL" id="JAZGQO010000006">
    <property type="protein sequence ID" value="KAK6185471.1"/>
    <property type="molecule type" value="Genomic_DNA"/>
</dbReference>
<keyword evidence="2" id="KW-1185">Reference proteome</keyword>
<dbReference type="GO" id="GO:0005802">
    <property type="term" value="C:trans-Golgi network"/>
    <property type="evidence" value="ECO:0007669"/>
    <property type="project" value="InterPro"/>
</dbReference>
<dbReference type="PANTHER" id="PTHR32059:SF0">
    <property type="entry name" value="RAB11-BINDING PROTEIN RELCH"/>
    <property type="match status" value="1"/>
</dbReference>
<evidence type="ECO:0000313" key="1">
    <source>
        <dbReference type="EMBL" id="KAK6185471.1"/>
    </source>
</evidence>